<dbReference type="InterPro" id="IPR023638">
    <property type="entry name" value="Ribosomal_eL19_CS"/>
</dbReference>
<dbReference type="InterPro" id="IPR015972">
    <property type="entry name" value="Ribosomal_eL19_dom1"/>
</dbReference>
<protein>
    <recommendedName>
        <fullName evidence="4">Ribosomal protein L19</fullName>
    </recommendedName>
</protein>
<dbReference type="VEuPathDB" id="FungiDB:I303_06740"/>
<dbReference type="InterPro" id="IPR033935">
    <property type="entry name" value="Ribosomal_eL19_euk"/>
</dbReference>
<organism evidence="7">
    <name type="scientific">Kwoniella dejecticola CBS 10117</name>
    <dbReference type="NCBI Taxonomy" id="1296121"/>
    <lineage>
        <taxon>Eukaryota</taxon>
        <taxon>Fungi</taxon>
        <taxon>Dikarya</taxon>
        <taxon>Basidiomycota</taxon>
        <taxon>Agaricomycotina</taxon>
        <taxon>Tremellomycetes</taxon>
        <taxon>Tremellales</taxon>
        <taxon>Cryptococcaceae</taxon>
        <taxon>Kwoniella</taxon>
    </lineage>
</organism>
<sequence>MVNLKQQKRLAASVAKVGQRKIWLDPQEAAEIGQANSRSGVRKLLKDGHIIIKPTVIHSRARTREHAAAKRSGRHTGFGKRKGTAEARMPTKVQWLRRMRVLRRLLKKYREGGKIDKHLYHTLYLEAKGNRFKNKRVLMEHIHKAKAEVLRTKHLAEQQEARRVKNKAMRERKAQRLAEKRQGITAVEQEDEVKE</sequence>
<dbReference type="HAMAP" id="MF_01475">
    <property type="entry name" value="Ribosomal_eL19"/>
    <property type="match status" value="1"/>
</dbReference>
<dbReference type="EMBL" id="KI894034">
    <property type="protein sequence ID" value="OBR83181.1"/>
    <property type="molecule type" value="Genomic_DNA"/>
</dbReference>
<dbReference type="FunFam" id="1.10.1650.10:FF:000001">
    <property type="entry name" value="Ribosomal protein L19"/>
    <property type="match status" value="1"/>
</dbReference>
<dbReference type="PROSITE" id="PS00526">
    <property type="entry name" value="RIBOSOMAL_L19E"/>
    <property type="match status" value="1"/>
</dbReference>
<reference evidence="7" key="1">
    <citation type="submission" date="2013-07" db="EMBL/GenBank/DDBJ databases">
        <title>The Genome Sequence of Cryptococcus dejecticola CBS10117.</title>
        <authorList>
            <consortium name="The Broad Institute Genome Sequencing Platform"/>
            <person name="Cuomo C."/>
            <person name="Litvintseva A."/>
            <person name="Chen Y."/>
            <person name="Heitman J."/>
            <person name="Sun S."/>
            <person name="Springer D."/>
            <person name="Dromer F."/>
            <person name="Young S.K."/>
            <person name="Zeng Q."/>
            <person name="Gargeya S."/>
            <person name="Fitzgerald M."/>
            <person name="Abouelleil A."/>
            <person name="Alvarado L."/>
            <person name="Berlin A.M."/>
            <person name="Chapman S.B."/>
            <person name="Dewar J."/>
            <person name="Goldberg J."/>
            <person name="Griggs A."/>
            <person name="Gujja S."/>
            <person name="Hansen M."/>
            <person name="Howarth C."/>
            <person name="Imamovic A."/>
            <person name="Larimer J."/>
            <person name="McCowan C."/>
            <person name="Murphy C."/>
            <person name="Pearson M."/>
            <person name="Priest M."/>
            <person name="Roberts A."/>
            <person name="Saif S."/>
            <person name="Shea T."/>
            <person name="Sykes S."/>
            <person name="Wortman J."/>
            <person name="Nusbaum C."/>
            <person name="Birren B."/>
        </authorList>
    </citation>
    <scope>NUCLEOTIDE SEQUENCE [LARGE SCALE GENOMIC DNA]</scope>
    <source>
        <strain evidence="7">CBS 10117</strain>
    </source>
</reference>
<keyword evidence="9" id="KW-1185">Reference proteome</keyword>
<evidence type="ECO:0000256" key="2">
    <source>
        <dbReference type="ARBA" id="ARBA00022980"/>
    </source>
</evidence>
<dbReference type="GeneID" id="28970439"/>
<evidence type="ECO:0000259" key="6">
    <source>
        <dbReference type="SMART" id="SM01416"/>
    </source>
</evidence>
<evidence type="ECO:0000256" key="3">
    <source>
        <dbReference type="ARBA" id="ARBA00023274"/>
    </source>
</evidence>
<dbReference type="Gene3D" id="1.10.1200.240">
    <property type="match status" value="1"/>
</dbReference>
<dbReference type="EMBL" id="CP144538">
    <property type="protein sequence ID" value="WWC64724.1"/>
    <property type="molecule type" value="Genomic_DNA"/>
</dbReference>
<feature type="region of interest" description="Disordered" evidence="5">
    <location>
        <begin position="164"/>
        <end position="195"/>
    </location>
</feature>
<feature type="compositionally biased region" description="Basic and acidic residues" evidence="5">
    <location>
        <begin position="164"/>
        <end position="182"/>
    </location>
</feature>
<dbReference type="AlphaFoldDB" id="A0A1A5ZZE2"/>
<feature type="compositionally biased region" description="Basic residues" evidence="5">
    <location>
        <begin position="69"/>
        <end position="82"/>
    </location>
</feature>
<evidence type="ECO:0000313" key="8">
    <source>
        <dbReference type="EMBL" id="WWC64724.1"/>
    </source>
</evidence>
<dbReference type="OrthoDB" id="5407653at2759"/>
<dbReference type="GO" id="GO:0022625">
    <property type="term" value="C:cytosolic large ribosomal subunit"/>
    <property type="evidence" value="ECO:0007669"/>
    <property type="project" value="InterPro"/>
</dbReference>
<dbReference type="InterPro" id="IPR035970">
    <property type="entry name" value="60S_ribosomal_eL19_sf"/>
</dbReference>
<dbReference type="InterPro" id="IPR057259">
    <property type="entry name" value="Ribosomal_L19e"/>
</dbReference>
<dbReference type="Proteomes" id="UP000078595">
    <property type="component" value="Chromosome 9"/>
</dbReference>
<evidence type="ECO:0000256" key="1">
    <source>
        <dbReference type="ARBA" id="ARBA00011082"/>
    </source>
</evidence>
<dbReference type="KEGG" id="kdj:28970439"/>
<dbReference type="FunFam" id="1.10.1200.240:FF:000001">
    <property type="entry name" value="Ribosomal protein L19"/>
    <property type="match status" value="1"/>
</dbReference>
<dbReference type="InterPro" id="IPR057260">
    <property type="entry name" value="Ribosomal_L19e_C"/>
</dbReference>
<dbReference type="SUPFAM" id="SSF48140">
    <property type="entry name" value="Ribosomal protein L19 (L19e)"/>
    <property type="match status" value="1"/>
</dbReference>
<dbReference type="RefSeq" id="XP_018261023.1">
    <property type="nucleotide sequence ID" value="XM_018410020.1"/>
</dbReference>
<dbReference type="SMART" id="SM01416">
    <property type="entry name" value="Ribosomal_L19e"/>
    <property type="match status" value="1"/>
</dbReference>
<dbReference type="Pfam" id="PF25476">
    <property type="entry name" value="Ribosomal_L19e_C"/>
    <property type="match status" value="1"/>
</dbReference>
<keyword evidence="2 4" id="KW-0689">Ribosomal protein</keyword>
<evidence type="ECO:0000313" key="7">
    <source>
        <dbReference type="EMBL" id="OBR83181.1"/>
    </source>
</evidence>
<keyword evidence="3 4" id="KW-0687">Ribonucleoprotein</keyword>
<reference evidence="8" key="3">
    <citation type="submission" date="2024-02" db="EMBL/GenBank/DDBJ databases">
        <title>Comparative genomics of Cryptococcus and Kwoniella reveals pathogenesis evolution and contrasting modes of karyotype evolution via chromosome fusion or intercentromeric recombination.</title>
        <authorList>
            <person name="Coelho M.A."/>
            <person name="David-Palma M."/>
            <person name="Shea T."/>
            <person name="Bowers K."/>
            <person name="McGinley-Smith S."/>
            <person name="Mohammad A.W."/>
            <person name="Gnirke A."/>
            <person name="Yurkov A.M."/>
            <person name="Nowrousian M."/>
            <person name="Sun S."/>
            <person name="Cuomo C.A."/>
            <person name="Heitman J."/>
        </authorList>
    </citation>
    <scope>NUCLEOTIDE SEQUENCE</scope>
    <source>
        <strain evidence="8">CBS 10117</strain>
    </source>
</reference>
<dbReference type="Gene3D" id="1.10.1650.10">
    <property type="match status" value="1"/>
</dbReference>
<dbReference type="GO" id="GO:0003735">
    <property type="term" value="F:structural constituent of ribosome"/>
    <property type="evidence" value="ECO:0007669"/>
    <property type="project" value="InterPro"/>
</dbReference>
<evidence type="ECO:0000256" key="5">
    <source>
        <dbReference type="SAM" id="MobiDB-lite"/>
    </source>
</evidence>
<dbReference type="PANTHER" id="PTHR10722">
    <property type="entry name" value="60S RIBOSOMAL PROTEIN L19"/>
    <property type="match status" value="1"/>
</dbReference>
<accession>A0A1A5ZZE2</accession>
<evidence type="ECO:0000256" key="4">
    <source>
        <dbReference type="RuleBase" id="RU000574"/>
    </source>
</evidence>
<reference evidence="8" key="2">
    <citation type="submission" date="2013-07" db="EMBL/GenBank/DDBJ databases">
        <authorList>
            <consortium name="The Broad Institute Genome Sequencing Platform"/>
            <person name="Cuomo C."/>
            <person name="Litvintseva A."/>
            <person name="Chen Y."/>
            <person name="Heitman J."/>
            <person name="Sun S."/>
            <person name="Springer D."/>
            <person name="Dromer F."/>
            <person name="Young S.K."/>
            <person name="Zeng Q."/>
            <person name="Gargeya S."/>
            <person name="Fitzgerald M."/>
            <person name="Abouelleil A."/>
            <person name="Alvarado L."/>
            <person name="Berlin A.M."/>
            <person name="Chapman S.B."/>
            <person name="Dewar J."/>
            <person name="Goldberg J."/>
            <person name="Griggs A."/>
            <person name="Gujja S."/>
            <person name="Hansen M."/>
            <person name="Howarth C."/>
            <person name="Imamovic A."/>
            <person name="Larimer J."/>
            <person name="McCowan C."/>
            <person name="Murphy C."/>
            <person name="Pearson M."/>
            <person name="Priest M."/>
            <person name="Roberts A."/>
            <person name="Saif S."/>
            <person name="Shea T."/>
            <person name="Sykes S."/>
            <person name="Wortman J."/>
            <person name="Nusbaum C."/>
            <person name="Birren B."/>
        </authorList>
    </citation>
    <scope>NUCLEOTIDE SEQUENCE</scope>
    <source>
        <strain evidence="8">CBS 10117</strain>
    </source>
</reference>
<proteinExistence type="inferred from homology"/>
<dbReference type="CDD" id="cd01417">
    <property type="entry name" value="Ribosomal_L19e_E"/>
    <property type="match status" value="1"/>
</dbReference>
<feature type="domain" description="Large ribosomal subunit protein eL19" evidence="6">
    <location>
        <begin position="3"/>
        <end position="146"/>
    </location>
</feature>
<dbReference type="InterPro" id="IPR000196">
    <property type="entry name" value="Ribosomal_eL19_dom"/>
</dbReference>
<dbReference type="InterPro" id="IPR039547">
    <property type="entry name" value="Ribosomal_eL19"/>
</dbReference>
<comment type="similarity">
    <text evidence="1 4">Belongs to the eukaryotic ribosomal protein eL19 family.</text>
</comment>
<evidence type="ECO:0000313" key="9">
    <source>
        <dbReference type="Proteomes" id="UP000078595"/>
    </source>
</evidence>
<dbReference type="Pfam" id="PF01280">
    <property type="entry name" value="Ribosomal_L19e"/>
    <property type="match status" value="1"/>
</dbReference>
<dbReference type="GO" id="GO:0006412">
    <property type="term" value="P:translation"/>
    <property type="evidence" value="ECO:0007669"/>
    <property type="project" value="InterPro"/>
</dbReference>
<dbReference type="STRING" id="1296121.A0A1A5ZZE2"/>
<dbReference type="NCBIfam" id="NF006343">
    <property type="entry name" value="PRK08570.1"/>
    <property type="match status" value="1"/>
</dbReference>
<name>A0A1A5ZZE2_9TREE</name>
<feature type="region of interest" description="Disordered" evidence="5">
    <location>
        <begin position="61"/>
        <end position="86"/>
    </location>
</feature>
<dbReference type="GO" id="GO:0003723">
    <property type="term" value="F:RNA binding"/>
    <property type="evidence" value="ECO:0007669"/>
    <property type="project" value="InterPro"/>
</dbReference>
<gene>
    <name evidence="7" type="ORF">I303_06740</name>
    <name evidence="8" type="ORF">I303_107335</name>
</gene>